<keyword evidence="2" id="KW-0560">Oxidoreductase</keyword>
<dbReference type="SUPFAM" id="SSF50129">
    <property type="entry name" value="GroES-like"/>
    <property type="match status" value="1"/>
</dbReference>
<evidence type="ECO:0000256" key="2">
    <source>
        <dbReference type="ARBA" id="ARBA00023002"/>
    </source>
</evidence>
<proteinExistence type="predicted"/>
<name>A0A6I9RQD4_ELAGV</name>
<accession>A0A6I9RQD4</accession>
<evidence type="ECO:0000313" key="6">
    <source>
        <dbReference type="RefSeq" id="XP_010930287.1"/>
    </source>
</evidence>
<evidence type="ECO:0000259" key="3">
    <source>
        <dbReference type="Pfam" id="PF00107"/>
    </source>
</evidence>
<comment type="subunit">
    <text evidence="1">Homodimer.</text>
</comment>
<dbReference type="Pfam" id="PF16884">
    <property type="entry name" value="ADH_N_2"/>
    <property type="match status" value="1"/>
</dbReference>
<gene>
    <name evidence="6" type="primary">LOC105051505</name>
</gene>
<dbReference type="OrthoDB" id="809632at2759"/>
<dbReference type="SUPFAM" id="SSF51735">
    <property type="entry name" value="NAD(P)-binding Rossmann-fold domains"/>
    <property type="match status" value="1"/>
</dbReference>
<organism evidence="5 6">
    <name type="scientific">Elaeis guineensis var. tenera</name>
    <name type="common">Oil palm</name>
    <dbReference type="NCBI Taxonomy" id="51953"/>
    <lineage>
        <taxon>Eukaryota</taxon>
        <taxon>Viridiplantae</taxon>
        <taxon>Streptophyta</taxon>
        <taxon>Embryophyta</taxon>
        <taxon>Tracheophyta</taxon>
        <taxon>Spermatophyta</taxon>
        <taxon>Magnoliopsida</taxon>
        <taxon>Liliopsida</taxon>
        <taxon>Arecaceae</taxon>
        <taxon>Arecoideae</taxon>
        <taxon>Cocoseae</taxon>
        <taxon>Elaeidinae</taxon>
        <taxon>Elaeis</taxon>
    </lineage>
</organism>
<dbReference type="InterPro" id="IPR041694">
    <property type="entry name" value="ADH_N_2"/>
</dbReference>
<evidence type="ECO:0000259" key="4">
    <source>
        <dbReference type="Pfam" id="PF16884"/>
    </source>
</evidence>
<feature type="domain" description="Oxidoreductase N-terminal" evidence="4">
    <location>
        <begin position="10"/>
        <end position="126"/>
    </location>
</feature>
<protein>
    <submittedName>
        <fullName evidence="6">2-alkenal reductase (NADP(+)-dependent)</fullName>
    </submittedName>
</protein>
<dbReference type="InterPro" id="IPR045010">
    <property type="entry name" value="MDR_fam"/>
</dbReference>
<dbReference type="InterPro" id="IPR011032">
    <property type="entry name" value="GroES-like_sf"/>
</dbReference>
<dbReference type="InParanoid" id="A0A6I9RQD4"/>
<reference evidence="6" key="1">
    <citation type="submission" date="2025-08" db="UniProtKB">
        <authorList>
            <consortium name="RefSeq"/>
        </authorList>
    </citation>
    <scope>IDENTIFICATION</scope>
</reference>
<dbReference type="FunFam" id="3.40.50.720:FF:000121">
    <property type="entry name" value="Prostaglandin reductase 2"/>
    <property type="match status" value="1"/>
</dbReference>
<dbReference type="PANTHER" id="PTHR43205">
    <property type="entry name" value="PROSTAGLANDIN REDUCTASE"/>
    <property type="match status" value="1"/>
</dbReference>
<dbReference type="PANTHER" id="PTHR43205:SF7">
    <property type="entry name" value="PROSTAGLANDIN REDUCTASE 1"/>
    <property type="match status" value="1"/>
</dbReference>
<sequence length="350" mass="38871">MAEAEVKANKKVVFKHYITGFAKESDMEVVTTDTIQLKVPEKSKAVLIKNLYLSCDPYVRILMTKSDVHDSLETVPTFVPGSVMSGFGVGKVIDSGHPEFKIGEFVWGETRWQEYSLITAPEKLFKIKYTDVPLSYYTGLLGMQGFTAYIGFYEICSPKKGEYVFVSAASGAVGHLVGQFAKLMGCYVVGSAGSDEKVDLLKNKFGFDEAFNYKKEQNLSAALKRCFPEGIDIYFENVGGPMLDAVLLNMRNHGRIAVSGMVSQYGLEKPEGIHNLMLLVSKRIEMKGFSVYDCFDRYPQFVETIIPYIKEGKIAYAEDIAEGLEHAPAALVRLFAGRNVGKQSVAVTRE</sequence>
<dbReference type="Gene3D" id="3.40.50.720">
    <property type="entry name" value="NAD(P)-binding Rossmann-like Domain"/>
    <property type="match status" value="1"/>
</dbReference>
<dbReference type="GO" id="GO:0032440">
    <property type="term" value="F:2-alkenal reductase [NAD(P)H] activity"/>
    <property type="evidence" value="ECO:0007669"/>
    <property type="project" value="TreeGrafter"/>
</dbReference>
<dbReference type="InterPro" id="IPR036291">
    <property type="entry name" value="NAD(P)-bd_dom_sf"/>
</dbReference>
<feature type="domain" description="Alcohol dehydrogenase-like C-terminal" evidence="3">
    <location>
        <begin position="172"/>
        <end position="304"/>
    </location>
</feature>
<dbReference type="AlphaFoldDB" id="A0A6I9RQD4"/>
<evidence type="ECO:0000313" key="5">
    <source>
        <dbReference type="Proteomes" id="UP000504607"/>
    </source>
</evidence>
<dbReference type="Gene3D" id="3.90.180.10">
    <property type="entry name" value="Medium-chain alcohol dehydrogenases, catalytic domain"/>
    <property type="match status" value="1"/>
</dbReference>
<dbReference type="FunCoup" id="A0A6I9RQD4">
    <property type="interactions" value="2287"/>
</dbReference>
<dbReference type="InterPro" id="IPR013149">
    <property type="entry name" value="ADH-like_C"/>
</dbReference>
<dbReference type="CDD" id="cd08295">
    <property type="entry name" value="double_bond_reductase_like"/>
    <property type="match status" value="1"/>
</dbReference>
<dbReference type="RefSeq" id="XP_010930287.1">
    <property type="nucleotide sequence ID" value="XM_010931985.1"/>
</dbReference>
<keyword evidence="5" id="KW-1185">Reference proteome</keyword>
<dbReference type="Pfam" id="PF00107">
    <property type="entry name" value="ADH_zinc_N"/>
    <property type="match status" value="1"/>
</dbReference>
<dbReference type="Proteomes" id="UP000504607">
    <property type="component" value="Chromosome 9"/>
</dbReference>
<evidence type="ECO:0000256" key="1">
    <source>
        <dbReference type="ARBA" id="ARBA00011738"/>
    </source>
</evidence>